<dbReference type="Proteomes" id="UP000828390">
    <property type="component" value="Unassembled WGS sequence"/>
</dbReference>
<comment type="caution">
    <text evidence="1">The sequence shown here is derived from an EMBL/GenBank/DDBJ whole genome shotgun (WGS) entry which is preliminary data.</text>
</comment>
<dbReference type="AlphaFoldDB" id="A0A9D4NMG7"/>
<gene>
    <name evidence="1" type="ORF">DPMN_021269</name>
</gene>
<evidence type="ECO:0000313" key="1">
    <source>
        <dbReference type="EMBL" id="KAH3897085.1"/>
    </source>
</evidence>
<sequence>MGEEEEGEKVRYGHEWGGGEGRVSQIWTWMERRRESKLDMDMNGGGGRVSQIWT</sequence>
<keyword evidence="2" id="KW-1185">Reference proteome</keyword>
<dbReference type="EMBL" id="JAIWYP010000001">
    <property type="protein sequence ID" value="KAH3897085.1"/>
    <property type="molecule type" value="Genomic_DNA"/>
</dbReference>
<proteinExistence type="predicted"/>
<reference evidence="1" key="1">
    <citation type="journal article" date="2019" name="bioRxiv">
        <title>The Genome of the Zebra Mussel, Dreissena polymorpha: A Resource for Invasive Species Research.</title>
        <authorList>
            <person name="McCartney M.A."/>
            <person name="Auch B."/>
            <person name="Kono T."/>
            <person name="Mallez S."/>
            <person name="Zhang Y."/>
            <person name="Obille A."/>
            <person name="Becker A."/>
            <person name="Abrahante J.E."/>
            <person name="Garbe J."/>
            <person name="Badalamenti J.P."/>
            <person name="Herman A."/>
            <person name="Mangelson H."/>
            <person name="Liachko I."/>
            <person name="Sullivan S."/>
            <person name="Sone E.D."/>
            <person name="Koren S."/>
            <person name="Silverstein K.A.T."/>
            <person name="Beckman K.B."/>
            <person name="Gohl D.M."/>
        </authorList>
    </citation>
    <scope>NUCLEOTIDE SEQUENCE</scope>
    <source>
        <strain evidence="1">Duluth1</strain>
        <tissue evidence="1">Whole animal</tissue>
    </source>
</reference>
<accession>A0A9D4NMG7</accession>
<evidence type="ECO:0000313" key="2">
    <source>
        <dbReference type="Proteomes" id="UP000828390"/>
    </source>
</evidence>
<organism evidence="1 2">
    <name type="scientific">Dreissena polymorpha</name>
    <name type="common">Zebra mussel</name>
    <name type="synonym">Mytilus polymorpha</name>
    <dbReference type="NCBI Taxonomy" id="45954"/>
    <lineage>
        <taxon>Eukaryota</taxon>
        <taxon>Metazoa</taxon>
        <taxon>Spiralia</taxon>
        <taxon>Lophotrochozoa</taxon>
        <taxon>Mollusca</taxon>
        <taxon>Bivalvia</taxon>
        <taxon>Autobranchia</taxon>
        <taxon>Heteroconchia</taxon>
        <taxon>Euheterodonta</taxon>
        <taxon>Imparidentia</taxon>
        <taxon>Neoheterodontei</taxon>
        <taxon>Myida</taxon>
        <taxon>Dreissenoidea</taxon>
        <taxon>Dreissenidae</taxon>
        <taxon>Dreissena</taxon>
    </lineage>
</organism>
<name>A0A9D4NMG7_DREPO</name>
<protein>
    <submittedName>
        <fullName evidence="1">Uncharacterized protein</fullName>
    </submittedName>
</protein>
<reference evidence="1" key="2">
    <citation type="submission" date="2020-11" db="EMBL/GenBank/DDBJ databases">
        <authorList>
            <person name="McCartney M.A."/>
            <person name="Auch B."/>
            <person name="Kono T."/>
            <person name="Mallez S."/>
            <person name="Becker A."/>
            <person name="Gohl D.M."/>
            <person name="Silverstein K.A.T."/>
            <person name="Koren S."/>
            <person name="Bechman K.B."/>
            <person name="Herman A."/>
            <person name="Abrahante J.E."/>
            <person name="Garbe J."/>
        </authorList>
    </citation>
    <scope>NUCLEOTIDE SEQUENCE</scope>
    <source>
        <strain evidence="1">Duluth1</strain>
        <tissue evidence="1">Whole animal</tissue>
    </source>
</reference>